<dbReference type="EC" id="2.7.7.87" evidence="3"/>
<dbReference type="PANTHER" id="PTHR17490:SF16">
    <property type="entry name" value="THREONYLCARBAMOYL-AMP SYNTHASE"/>
    <property type="match status" value="1"/>
</dbReference>
<comment type="catalytic activity">
    <reaction evidence="11">
        <text>L-threonine + hydrogencarbonate + ATP = L-threonylcarbamoyladenylate + diphosphate + H2O</text>
        <dbReference type="Rhea" id="RHEA:36407"/>
        <dbReference type="ChEBI" id="CHEBI:15377"/>
        <dbReference type="ChEBI" id="CHEBI:17544"/>
        <dbReference type="ChEBI" id="CHEBI:30616"/>
        <dbReference type="ChEBI" id="CHEBI:33019"/>
        <dbReference type="ChEBI" id="CHEBI:57926"/>
        <dbReference type="ChEBI" id="CHEBI:73682"/>
        <dbReference type="EC" id="2.7.7.87"/>
    </reaction>
</comment>
<keyword evidence="9" id="KW-0067">ATP-binding</keyword>
<dbReference type="PROSITE" id="PS51163">
    <property type="entry name" value="YRDC"/>
    <property type="match status" value="1"/>
</dbReference>
<evidence type="ECO:0000256" key="10">
    <source>
        <dbReference type="ARBA" id="ARBA00029774"/>
    </source>
</evidence>
<gene>
    <name evidence="13" type="ORF">A3H61_05135</name>
</gene>
<dbReference type="InterPro" id="IPR017945">
    <property type="entry name" value="DHBP_synth_RibB-like_a/b_dom"/>
</dbReference>
<dbReference type="InterPro" id="IPR006070">
    <property type="entry name" value="Sua5-like_dom"/>
</dbReference>
<comment type="similarity">
    <text evidence="2">Belongs to the SUA5 family.</text>
</comment>
<name>A0A1G2A8C0_9BACT</name>
<evidence type="ECO:0000256" key="9">
    <source>
        <dbReference type="ARBA" id="ARBA00022840"/>
    </source>
</evidence>
<evidence type="ECO:0000256" key="4">
    <source>
        <dbReference type="ARBA" id="ARBA00022490"/>
    </source>
</evidence>
<keyword evidence="5" id="KW-0808">Transferase</keyword>
<comment type="subcellular location">
    <subcellularLocation>
        <location evidence="1">Cytoplasm</location>
    </subcellularLocation>
</comment>
<evidence type="ECO:0000256" key="5">
    <source>
        <dbReference type="ARBA" id="ARBA00022679"/>
    </source>
</evidence>
<evidence type="ECO:0000256" key="8">
    <source>
        <dbReference type="ARBA" id="ARBA00022741"/>
    </source>
</evidence>
<protein>
    <recommendedName>
        <fullName evidence="10">L-threonylcarbamoyladenylate synthase</fullName>
        <ecNumber evidence="3">2.7.7.87</ecNumber>
    </recommendedName>
    <alternativeName>
        <fullName evidence="10">L-threonylcarbamoyladenylate synthase</fullName>
    </alternativeName>
</protein>
<evidence type="ECO:0000256" key="11">
    <source>
        <dbReference type="ARBA" id="ARBA00048366"/>
    </source>
</evidence>
<dbReference type="InterPro" id="IPR050156">
    <property type="entry name" value="TC-AMP_synthase_SUA5"/>
</dbReference>
<accession>A0A1G2A8C0</accession>
<keyword evidence="6" id="KW-0819">tRNA processing</keyword>
<evidence type="ECO:0000313" key="13">
    <source>
        <dbReference type="EMBL" id="OGY72736.1"/>
    </source>
</evidence>
<dbReference type="GO" id="GO:0003725">
    <property type="term" value="F:double-stranded RNA binding"/>
    <property type="evidence" value="ECO:0007669"/>
    <property type="project" value="InterPro"/>
</dbReference>
<dbReference type="NCBIfam" id="TIGR00057">
    <property type="entry name" value="L-threonylcarbamoyladenylate synthase"/>
    <property type="match status" value="1"/>
</dbReference>
<dbReference type="GO" id="GO:0000049">
    <property type="term" value="F:tRNA binding"/>
    <property type="evidence" value="ECO:0007669"/>
    <property type="project" value="TreeGrafter"/>
</dbReference>
<proteinExistence type="inferred from homology"/>
<keyword evidence="8" id="KW-0547">Nucleotide-binding</keyword>
<evidence type="ECO:0000256" key="2">
    <source>
        <dbReference type="ARBA" id="ARBA00007663"/>
    </source>
</evidence>
<evidence type="ECO:0000256" key="7">
    <source>
        <dbReference type="ARBA" id="ARBA00022695"/>
    </source>
</evidence>
<dbReference type="GO" id="GO:0061710">
    <property type="term" value="F:L-threonylcarbamoyladenylate synthase"/>
    <property type="evidence" value="ECO:0007669"/>
    <property type="project" value="UniProtKB-EC"/>
</dbReference>
<dbReference type="GO" id="GO:0008033">
    <property type="term" value="P:tRNA processing"/>
    <property type="evidence" value="ECO:0007669"/>
    <property type="project" value="UniProtKB-KW"/>
</dbReference>
<comment type="caution">
    <text evidence="13">The sequence shown here is derived from an EMBL/GenBank/DDBJ whole genome shotgun (WGS) entry which is preliminary data.</text>
</comment>
<evidence type="ECO:0000313" key="14">
    <source>
        <dbReference type="Proteomes" id="UP000178315"/>
    </source>
</evidence>
<dbReference type="AlphaFoldDB" id="A0A1G2A8C0"/>
<dbReference type="SUPFAM" id="SSF55821">
    <property type="entry name" value="YrdC/RibB"/>
    <property type="match status" value="1"/>
</dbReference>
<dbReference type="GO" id="GO:0006450">
    <property type="term" value="P:regulation of translational fidelity"/>
    <property type="evidence" value="ECO:0007669"/>
    <property type="project" value="TreeGrafter"/>
</dbReference>
<sequence length="197" mass="21959">MNTFTTLPSYSLLCSSVFVYPTETCYGLGCDATDVDLVSRIYAIKGRSFTKPVSLIVTDIEMAEQYAEFSKKARDLAEKFWPGALTLVLPLRKDRRELADIVRSEFVGLRVSSHRIASAISRSLRRPIVATSANVSGKRECYSVSEVSAQFFHQKEKPDIIIDYGVLPRVPPTTIVKIAGDEVEIIRHGQVITSDLK</sequence>
<dbReference type="Gene3D" id="3.90.870.10">
    <property type="entry name" value="DHBP synthase"/>
    <property type="match status" value="1"/>
</dbReference>
<dbReference type="Pfam" id="PF01300">
    <property type="entry name" value="Sua5_yciO_yrdC"/>
    <property type="match status" value="1"/>
</dbReference>
<evidence type="ECO:0000256" key="3">
    <source>
        <dbReference type="ARBA" id="ARBA00012584"/>
    </source>
</evidence>
<evidence type="ECO:0000259" key="12">
    <source>
        <dbReference type="PROSITE" id="PS51163"/>
    </source>
</evidence>
<dbReference type="Proteomes" id="UP000178315">
    <property type="component" value="Unassembled WGS sequence"/>
</dbReference>
<organism evidence="13 14">
    <name type="scientific">Candidatus Jacksonbacteria bacterium RIFCSPLOWO2_02_FULL_44_20</name>
    <dbReference type="NCBI Taxonomy" id="1798460"/>
    <lineage>
        <taxon>Bacteria</taxon>
        <taxon>Candidatus Jacksoniibacteriota</taxon>
    </lineage>
</organism>
<dbReference type="PANTHER" id="PTHR17490">
    <property type="entry name" value="SUA5"/>
    <property type="match status" value="1"/>
</dbReference>
<dbReference type="GO" id="GO:0005737">
    <property type="term" value="C:cytoplasm"/>
    <property type="evidence" value="ECO:0007669"/>
    <property type="project" value="UniProtKB-SubCell"/>
</dbReference>
<evidence type="ECO:0000256" key="1">
    <source>
        <dbReference type="ARBA" id="ARBA00004496"/>
    </source>
</evidence>
<dbReference type="EMBL" id="MHJU01000024">
    <property type="protein sequence ID" value="OGY72736.1"/>
    <property type="molecule type" value="Genomic_DNA"/>
</dbReference>
<reference evidence="13 14" key="1">
    <citation type="journal article" date="2016" name="Nat. Commun.">
        <title>Thousands of microbial genomes shed light on interconnected biogeochemical processes in an aquifer system.</title>
        <authorList>
            <person name="Anantharaman K."/>
            <person name="Brown C.T."/>
            <person name="Hug L.A."/>
            <person name="Sharon I."/>
            <person name="Castelle C.J."/>
            <person name="Probst A.J."/>
            <person name="Thomas B.C."/>
            <person name="Singh A."/>
            <person name="Wilkins M.J."/>
            <person name="Karaoz U."/>
            <person name="Brodie E.L."/>
            <person name="Williams K.H."/>
            <person name="Hubbard S.S."/>
            <person name="Banfield J.F."/>
        </authorList>
    </citation>
    <scope>NUCLEOTIDE SEQUENCE [LARGE SCALE GENOMIC DNA]</scope>
</reference>
<keyword evidence="4" id="KW-0963">Cytoplasm</keyword>
<keyword evidence="7" id="KW-0548">Nucleotidyltransferase</keyword>
<feature type="domain" description="YrdC-like" evidence="12">
    <location>
        <begin position="1"/>
        <end position="191"/>
    </location>
</feature>
<dbReference type="GO" id="GO:0005524">
    <property type="term" value="F:ATP binding"/>
    <property type="evidence" value="ECO:0007669"/>
    <property type="project" value="UniProtKB-KW"/>
</dbReference>
<evidence type="ECO:0000256" key="6">
    <source>
        <dbReference type="ARBA" id="ARBA00022694"/>
    </source>
</evidence>